<feature type="transmembrane region" description="Helical" evidence="2">
    <location>
        <begin position="6"/>
        <end position="24"/>
    </location>
</feature>
<sequence length="180" mass="21119">MIKFLTENIIVIVSIIVYGIVFVIQKAQFKKQNEIMSKYEKVFAIFNIDEIEKYVELQKKSVNLSFGNREIELSNLENEFSKKLNEIEETLNSSKSNLEKSKEISNSFINAFNSTKDFNKELHEIIKNEFAEMYAIIEKSTIKSKNPELYKEIENQLINTAKKYNEQKMELLNKVKADEI</sequence>
<feature type="coiled-coil region" evidence="1">
    <location>
        <begin position="73"/>
        <end position="104"/>
    </location>
</feature>
<dbReference type="Proteomes" id="UP001460072">
    <property type="component" value="Unassembled WGS sequence"/>
</dbReference>
<keyword evidence="2" id="KW-0812">Transmembrane</keyword>
<proteinExistence type="predicted"/>
<dbReference type="RefSeq" id="WP_342697176.1">
    <property type="nucleotide sequence ID" value="NZ_JBCGDO010000043.1"/>
</dbReference>
<keyword evidence="4" id="KW-1185">Reference proteome</keyword>
<dbReference type="EMBL" id="JBCGDO010000043">
    <property type="protein sequence ID" value="MEM0544010.1"/>
    <property type="molecule type" value="Genomic_DNA"/>
</dbReference>
<comment type="caution">
    <text evidence="3">The sequence shown here is derived from an EMBL/GenBank/DDBJ whole genome shotgun (WGS) entry which is preliminary data.</text>
</comment>
<protein>
    <recommendedName>
        <fullName evidence="5">DUF4142 domain-containing protein</fullName>
    </recommendedName>
</protein>
<keyword evidence="2" id="KW-1133">Transmembrane helix</keyword>
<evidence type="ECO:0000256" key="1">
    <source>
        <dbReference type="SAM" id="Coils"/>
    </source>
</evidence>
<gene>
    <name evidence="3" type="ORF">WFZ85_15520</name>
</gene>
<evidence type="ECO:0000313" key="3">
    <source>
        <dbReference type="EMBL" id="MEM0544010.1"/>
    </source>
</evidence>
<evidence type="ECO:0000313" key="4">
    <source>
        <dbReference type="Proteomes" id="UP001460072"/>
    </source>
</evidence>
<evidence type="ECO:0000256" key="2">
    <source>
        <dbReference type="SAM" id="Phobius"/>
    </source>
</evidence>
<keyword evidence="2" id="KW-0472">Membrane</keyword>
<name>A0ABU9NBT5_9FLAO</name>
<accession>A0ABU9NBT5</accession>
<keyword evidence="1" id="KW-0175">Coiled coil</keyword>
<reference evidence="3 4" key="1">
    <citation type="submission" date="2024-03" db="EMBL/GenBank/DDBJ databases">
        <title>Two novel species of the genus Flavobacterium exhibiting potentially degradation of complex polysaccharides.</title>
        <authorList>
            <person name="Lian X."/>
        </authorList>
    </citation>
    <scope>NUCLEOTIDE SEQUENCE [LARGE SCALE GENOMIC DNA]</scope>
    <source>
        <strain evidence="4">j3</strain>
    </source>
</reference>
<organism evidence="3 4">
    <name type="scientific">Flavobacterium aureirubrum</name>
    <dbReference type="NCBI Taxonomy" id="3133147"/>
    <lineage>
        <taxon>Bacteria</taxon>
        <taxon>Pseudomonadati</taxon>
        <taxon>Bacteroidota</taxon>
        <taxon>Flavobacteriia</taxon>
        <taxon>Flavobacteriales</taxon>
        <taxon>Flavobacteriaceae</taxon>
        <taxon>Flavobacterium</taxon>
    </lineage>
</organism>
<evidence type="ECO:0008006" key="5">
    <source>
        <dbReference type="Google" id="ProtNLM"/>
    </source>
</evidence>